<protein>
    <submittedName>
        <fullName evidence="1">Uncharacterized protein</fullName>
    </submittedName>
</protein>
<reference evidence="1 2" key="1">
    <citation type="journal article" date="2019" name="Commun. Biol.">
        <title>The bagworm genome reveals a unique fibroin gene that provides high tensile strength.</title>
        <authorList>
            <person name="Kono N."/>
            <person name="Nakamura H."/>
            <person name="Ohtoshi R."/>
            <person name="Tomita M."/>
            <person name="Numata K."/>
            <person name="Arakawa K."/>
        </authorList>
    </citation>
    <scope>NUCLEOTIDE SEQUENCE [LARGE SCALE GENOMIC DNA]</scope>
</reference>
<comment type="caution">
    <text evidence="1">The sequence shown here is derived from an EMBL/GenBank/DDBJ whole genome shotgun (WGS) entry which is preliminary data.</text>
</comment>
<evidence type="ECO:0000313" key="2">
    <source>
        <dbReference type="Proteomes" id="UP000299102"/>
    </source>
</evidence>
<sequence length="114" mass="12952">MYLVSTLCANTSTEKERQAFLAVGTAKQITKEIDEIHKSASFDLKSWASNEPETLDATENTKGEQNAFFLGDHMERTLILDDIENKKNDMLGFLLNLRNTPNEVIYGEQPPMKR</sequence>
<accession>A0A4C1W0U1</accession>
<keyword evidence="2" id="KW-1185">Reference proteome</keyword>
<dbReference type="EMBL" id="BGZK01000456">
    <property type="protein sequence ID" value="GBP44691.1"/>
    <property type="molecule type" value="Genomic_DNA"/>
</dbReference>
<proteinExistence type="predicted"/>
<dbReference type="OrthoDB" id="10055784at2759"/>
<gene>
    <name evidence="1" type="ORF">EVAR_44219_1</name>
</gene>
<dbReference type="Proteomes" id="UP000299102">
    <property type="component" value="Unassembled WGS sequence"/>
</dbReference>
<dbReference type="AlphaFoldDB" id="A0A4C1W0U1"/>
<evidence type="ECO:0000313" key="1">
    <source>
        <dbReference type="EMBL" id="GBP44691.1"/>
    </source>
</evidence>
<name>A0A4C1W0U1_EUMVA</name>
<organism evidence="1 2">
    <name type="scientific">Eumeta variegata</name>
    <name type="common">Bagworm moth</name>
    <name type="synonym">Eumeta japonica</name>
    <dbReference type="NCBI Taxonomy" id="151549"/>
    <lineage>
        <taxon>Eukaryota</taxon>
        <taxon>Metazoa</taxon>
        <taxon>Ecdysozoa</taxon>
        <taxon>Arthropoda</taxon>
        <taxon>Hexapoda</taxon>
        <taxon>Insecta</taxon>
        <taxon>Pterygota</taxon>
        <taxon>Neoptera</taxon>
        <taxon>Endopterygota</taxon>
        <taxon>Lepidoptera</taxon>
        <taxon>Glossata</taxon>
        <taxon>Ditrysia</taxon>
        <taxon>Tineoidea</taxon>
        <taxon>Psychidae</taxon>
        <taxon>Oiketicinae</taxon>
        <taxon>Eumeta</taxon>
    </lineage>
</organism>